<dbReference type="AlphaFoldDB" id="A0AAD2D5K5"/>
<feature type="coiled-coil region" evidence="5">
    <location>
        <begin position="557"/>
        <end position="584"/>
    </location>
</feature>
<keyword evidence="3 4" id="KW-0505">Motor protein</keyword>
<evidence type="ECO:0000259" key="7">
    <source>
        <dbReference type="PROSITE" id="PS50067"/>
    </source>
</evidence>
<dbReference type="Proteomes" id="UP001295684">
    <property type="component" value="Unassembled WGS sequence"/>
</dbReference>
<dbReference type="EMBL" id="CAMPGE010023391">
    <property type="protein sequence ID" value="CAI2381337.1"/>
    <property type="molecule type" value="Genomic_DNA"/>
</dbReference>
<dbReference type="GO" id="GO:0005875">
    <property type="term" value="C:microtubule associated complex"/>
    <property type="evidence" value="ECO:0007669"/>
    <property type="project" value="TreeGrafter"/>
</dbReference>
<dbReference type="Pfam" id="PF00225">
    <property type="entry name" value="Kinesin"/>
    <property type="match status" value="1"/>
</dbReference>
<keyword evidence="9" id="KW-1185">Reference proteome</keyword>
<feature type="region of interest" description="Disordered" evidence="6">
    <location>
        <begin position="471"/>
        <end position="508"/>
    </location>
</feature>
<dbReference type="PANTHER" id="PTHR47969">
    <property type="entry name" value="CHROMOSOME-ASSOCIATED KINESIN KIF4A-RELATED"/>
    <property type="match status" value="1"/>
</dbReference>
<feature type="region of interest" description="Disordered" evidence="6">
    <location>
        <begin position="892"/>
        <end position="914"/>
    </location>
</feature>
<organism evidence="8 9">
    <name type="scientific">Euplotes crassus</name>
    <dbReference type="NCBI Taxonomy" id="5936"/>
    <lineage>
        <taxon>Eukaryota</taxon>
        <taxon>Sar</taxon>
        <taxon>Alveolata</taxon>
        <taxon>Ciliophora</taxon>
        <taxon>Intramacronucleata</taxon>
        <taxon>Spirotrichea</taxon>
        <taxon>Hypotrichia</taxon>
        <taxon>Euplotida</taxon>
        <taxon>Euplotidae</taxon>
        <taxon>Moneuplotes</taxon>
    </lineage>
</organism>
<feature type="region of interest" description="Disordered" evidence="6">
    <location>
        <begin position="796"/>
        <end position="879"/>
    </location>
</feature>
<evidence type="ECO:0000256" key="2">
    <source>
        <dbReference type="ARBA" id="ARBA00022840"/>
    </source>
</evidence>
<feature type="region of interest" description="Disordered" evidence="6">
    <location>
        <begin position="595"/>
        <end position="620"/>
    </location>
</feature>
<evidence type="ECO:0000313" key="9">
    <source>
        <dbReference type="Proteomes" id="UP001295684"/>
    </source>
</evidence>
<keyword evidence="2 3" id="KW-0067">ATP-binding</keyword>
<feature type="compositionally biased region" description="Polar residues" evidence="6">
    <location>
        <begin position="825"/>
        <end position="842"/>
    </location>
</feature>
<keyword evidence="4" id="KW-0493">Microtubule</keyword>
<evidence type="ECO:0000313" key="8">
    <source>
        <dbReference type="EMBL" id="CAI2381337.1"/>
    </source>
</evidence>
<dbReference type="PROSITE" id="PS00411">
    <property type="entry name" value="KINESIN_MOTOR_1"/>
    <property type="match status" value="1"/>
</dbReference>
<comment type="caution">
    <text evidence="8">The sequence shown here is derived from an EMBL/GenBank/DDBJ whole genome shotgun (WGS) entry which is preliminary data.</text>
</comment>
<evidence type="ECO:0000256" key="1">
    <source>
        <dbReference type="ARBA" id="ARBA00022741"/>
    </source>
</evidence>
<dbReference type="SUPFAM" id="SSF52540">
    <property type="entry name" value="P-loop containing nucleoside triphosphate hydrolases"/>
    <property type="match status" value="1"/>
</dbReference>
<dbReference type="CDD" id="cd00106">
    <property type="entry name" value="KISc"/>
    <property type="match status" value="1"/>
</dbReference>
<evidence type="ECO:0000256" key="4">
    <source>
        <dbReference type="RuleBase" id="RU000394"/>
    </source>
</evidence>
<keyword evidence="5" id="KW-0175">Coiled coil</keyword>
<dbReference type="InterPro" id="IPR019821">
    <property type="entry name" value="Kinesin_motor_CS"/>
</dbReference>
<evidence type="ECO:0000256" key="5">
    <source>
        <dbReference type="SAM" id="Coils"/>
    </source>
</evidence>
<feature type="region of interest" description="Disordered" evidence="6">
    <location>
        <begin position="742"/>
        <end position="768"/>
    </location>
</feature>
<comment type="similarity">
    <text evidence="3 4">Belongs to the TRAFAC class myosin-kinesin ATPase superfamily. Kinesin family.</text>
</comment>
<dbReference type="GO" id="GO:0005874">
    <property type="term" value="C:microtubule"/>
    <property type="evidence" value="ECO:0007669"/>
    <property type="project" value="UniProtKB-KW"/>
</dbReference>
<evidence type="ECO:0000256" key="6">
    <source>
        <dbReference type="SAM" id="MobiDB-lite"/>
    </source>
</evidence>
<feature type="binding site" evidence="3">
    <location>
        <begin position="93"/>
        <end position="100"/>
    </location>
    <ligand>
        <name>ATP</name>
        <dbReference type="ChEBI" id="CHEBI:30616"/>
    </ligand>
</feature>
<gene>
    <name evidence="8" type="ORF">ECRASSUSDP1_LOCUS22791</name>
</gene>
<dbReference type="PROSITE" id="PS50067">
    <property type="entry name" value="KINESIN_MOTOR_2"/>
    <property type="match status" value="1"/>
</dbReference>
<sequence length="914" mass="104363">MKNTRVNVAIRVRPLLKAEIDRGETSTDLLSVNRKSNTISFKGNSAGKINKNYTFDKVIPSDATQEEVYEELDIQRYIKQVVDGYHATIFAYGQTGSGKTFTMEGYKYSNNGNSKGGLQAQIENGDNIGIVPRVISSIFSQIDENSSQSGHSFRIYCSFLQLYQEKILDLLNPNHSKKSAFQGTGLKLRWNKLDIYTVENLYNFECKSPEELMKYYHMGIKNKIMSTHNLNNASSRSHCVFTITCECTNPAKPDNVIVSKLQLVDLAGSERSNQTGVKDQMAKESIDINKSLFTLRQVITALTDSKSKDYIPYRESKLTCLLRQSLGGNSYSLMISCLTPNDKFCDENKSTLNYASRASCIANKPVKNDDPQTKLVDTLKKQIKILNEELVKANRHILDLSIVKGEQGTFFGTEKVKKQFSEESQMLLTSNGFNPMSETKLTAKNEKSLPPLAHMNTPDRSVKMKTQTNQFYNDKEEGKIPSRQQSPKNKNFKTAEKPSRDTESKKSRVMNAEISKKIEEAKEAAFERIMHSANIVKEVLQRNMSLSEDIVKNHQIVDDLNQNVYQLQRENEDLRERLEILETITGKDSSSLLKKIRGMTKTDDDPEDTKETEEKPQEEVKDYNEKDLMVLLTNSDDFMVKNKQSVINAIYKLSKDKQILNKRIENLEKNRIRKTHMKLRMTNNHFYNQNGASEQKAKYKATLDEGVDDTEPIRSILNEEDLDISNQYIPPKIRKGNKLKLAKHTSMKDKRALKYQKRPSGTNQSSKSEIRIAHSFNYGPNFRRTRESFLEQDASGNGKILIQNDSSHKYGIQRHPSTQEEMKNRTNYSSGHQQTNLSTSSAIDFDQNAVQKGQKLSKLEKIPDPSITSETLYNPSRLKKSPYDIAGYDHLSRIQPRKGKLPSHSKKFRSKKKF</sequence>
<dbReference type="SMART" id="SM00129">
    <property type="entry name" value="KISc"/>
    <property type="match status" value="1"/>
</dbReference>
<evidence type="ECO:0000256" key="3">
    <source>
        <dbReference type="PROSITE-ProRule" id="PRU00283"/>
    </source>
</evidence>
<keyword evidence="1 3" id="KW-0547">Nucleotide-binding</keyword>
<dbReference type="GO" id="GO:0051231">
    <property type="term" value="P:spindle elongation"/>
    <property type="evidence" value="ECO:0007669"/>
    <property type="project" value="TreeGrafter"/>
</dbReference>
<dbReference type="InterPro" id="IPR001752">
    <property type="entry name" value="Kinesin_motor_dom"/>
</dbReference>
<accession>A0AAD2D5K5</accession>
<feature type="domain" description="Kinesin motor" evidence="7">
    <location>
        <begin position="5"/>
        <end position="361"/>
    </location>
</feature>
<dbReference type="PANTHER" id="PTHR47969:SF33">
    <property type="entry name" value="KINESIN-LIKE PROTEIN"/>
    <property type="match status" value="1"/>
</dbReference>
<proteinExistence type="inferred from homology"/>
<protein>
    <recommendedName>
        <fullName evidence="4">Kinesin-like protein</fullName>
    </recommendedName>
</protein>
<dbReference type="GO" id="GO:0007052">
    <property type="term" value="P:mitotic spindle organization"/>
    <property type="evidence" value="ECO:0007669"/>
    <property type="project" value="TreeGrafter"/>
</dbReference>
<dbReference type="Gene3D" id="3.40.850.10">
    <property type="entry name" value="Kinesin motor domain"/>
    <property type="match status" value="1"/>
</dbReference>
<dbReference type="InterPro" id="IPR027417">
    <property type="entry name" value="P-loop_NTPase"/>
</dbReference>
<reference evidence="8" key="1">
    <citation type="submission" date="2023-07" db="EMBL/GenBank/DDBJ databases">
        <authorList>
            <consortium name="AG Swart"/>
            <person name="Singh M."/>
            <person name="Singh A."/>
            <person name="Seah K."/>
            <person name="Emmerich C."/>
        </authorList>
    </citation>
    <scope>NUCLEOTIDE SEQUENCE</scope>
    <source>
        <strain evidence="8">DP1</strain>
    </source>
</reference>
<dbReference type="PRINTS" id="PR00380">
    <property type="entry name" value="KINESINHEAVY"/>
</dbReference>
<dbReference type="GO" id="GO:0008017">
    <property type="term" value="F:microtubule binding"/>
    <property type="evidence" value="ECO:0007669"/>
    <property type="project" value="InterPro"/>
</dbReference>
<name>A0AAD2D5K5_EUPCR</name>
<dbReference type="GO" id="GO:0007018">
    <property type="term" value="P:microtubule-based movement"/>
    <property type="evidence" value="ECO:0007669"/>
    <property type="project" value="InterPro"/>
</dbReference>
<dbReference type="GO" id="GO:0005524">
    <property type="term" value="F:ATP binding"/>
    <property type="evidence" value="ECO:0007669"/>
    <property type="project" value="UniProtKB-UniRule"/>
</dbReference>
<feature type="compositionally biased region" description="Basic and acidic residues" evidence="6">
    <location>
        <begin position="493"/>
        <end position="506"/>
    </location>
</feature>
<dbReference type="GO" id="GO:0003777">
    <property type="term" value="F:microtubule motor activity"/>
    <property type="evidence" value="ECO:0007669"/>
    <property type="project" value="InterPro"/>
</dbReference>
<feature type="compositionally biased region" description="Basic residues" evidence="6">
    <location>
        <begin position="895"/>
        <end position="914"/>
    </location>
</feature>
<dbReference type="InterPro" id="IPR036961">
    <property type="entry name" value="Kinesin_motor_dom_sf"/>
</dbReference>
<dbReference type="InterPro" id="IPR027640">
    <property type="entry name" value="Kinesin-like_fam"/>
</dbReference>